<dbReference type="AlphaFoldDB" id="A0A2P2L3T6"/>
<organism evidence="1">
    <name type="scientific">Rhizophora mucronata</name>
    <name type="common">Asiatic mangrove</name>
    <dbReference type="NCBI Taxonomy" id="61149"/>
    <lineage>
        <taxon>Eukaryota</taxon>
        <taxon>Viridiplantae</taxon>
        <taxon>Streptophyta</taxon>
        <taxon>Embryophyta</taxon>
        <taxon>Tracheophyta</taxon>
        <taxon>Spermatophyta</taxon>
        <taxon>Magnoliopsida</taxon>
        <taxon>eudicotyledons</taxon>
        <taxon>Gunneridae</taxon>
        <taxon>Pentapetalae</taxon>
        <taxon>rosids</taxon>
        <taxon>fabids</taxon>
        <taxon>Malpighiales</taxon>
        <taxon>Rhizophoraceae</taxon>
        <taxon>Rhizophora</taxon>
    </lineage>
</organism>
<name>A0A2P2L3T6_RHIMU</name>
<accession>A0A2P2L3T6</accession>
<sequence>MVSVLMWNHNTSLELGLKKKNRYSRICLIYPQLTLLFHFYILAHGNTPCSRINNQATIMNPFPVYSHPKKTPSRKLHDQLLCIQRLLLCQRPIHLCGYLHRRIQEGFPPISRWLLALNHSSGNTREMLYSSRNDSQIWALLQLLTTALDQKLQSVPEHP</sequence>
<proteinExistence type="predicted"/>
<protein>
    <submittedName>
        <fullName evidence="1">Protoporphyrinogen oxidase</fullName>
    </submittedName>
</protein>
<dbReference type="EMBL" id="GGEC01032160">
    <property type="protein sequence ID" value="MBX12644.1"/>
    <property type="molecule type" value="Transcribed_RNA"/>
</dbReference>
<reference evidence="1" key="1">
    <citation type="submission" date="2018-02" db="EMBL/GenBank/DDBJ databases">
        <title>Rhizophora mucronata_Transcriptome.</title>
        <authorList>
            <person name="Meera S.P."/>
            <person name="Sreeshan A."/>
            <person name="Augustine A."/>
        </authorList>
    </citation>
    <scope>NUCLEOTIDE SEQUENCE</scope>
    <source>
        <tissue evidence="1">Leaf</tissue>
    </source>
</reference>
<evidence type="ECO:0000313" key="1">
    <source>
        <dbReference type="EMBL" id="MBX12644.1"/>
    </source>
</evidence>